<dbReference type="STRING" id="174720.A0A0N5C1Y9"/>
<dbReference type="Gene3D" id="3.30.710.10">
    <property type="entry name" value="Potassium Channel Kv1.1, Chain A"/>
    <property type="match status" value="1"/>
</dbReference>
<keyword evidence="6" id="KW-1185">Reference proteome</keyword>
<keyword evidence="4" id="KW-0539">Nucleus</keyword>
<dbReference type="SMART" id="SM00225">
    <property type="entry name" value="BTB"/>
    <property type="match status" value="1"/>
</dbReference>
<evidence type="ECO:0000313" key="7">
    <source>
        <dbReference type="WBParaSite" id="SPAL_0001200700.1"/>
    </source>
</evidence>
<evidence type="ECO:0000256" key="1">
    <source>
        <dbReference type="ARBA" id="ARBA00004123"/>
    </source>
</evidence>
<dbReference type="InterPro" id="IPR056423">
    <property type="entry name" value="BACK_BPM_SPOP"/>
</dbReference>
<evidence type="ECO:0000256" key="4">
    <source>
        <dbReference type="ARBA" id="ARBA00023242"/>
    </source>
</evidence>
<comment type="subcellular location">
    <subcellularLocation>
        <location evidence="1">Nucleus</location>
    </subcellularLocation>
</comment>
<accession>A0A0N5C1Y9</accession>
<reference evidence="7" key="1">
    <citation type="submission" date="2017-02" db="UniProtKB">
        <authorList>
            <consortium name="WormBaseParasite"/>
        </authorList>
    </citation>
    <scope>IDENTIFICATION</scope>
</reference>
<dbReference type="GO" id="GO:0005634">
    <property type="term" value="C:nucleus"/>
    <property type="evidence" value="ECO:0007669"/>
    <property type="project" value="UniProtKB-SubCell"/>
</dbReference>
<dbReference type="Pfam" id="PF00651">
    <property type="entry name" value="BTB"/>
    <property type="match status" value="1"/>
</dbReference>
<organism evidence="6 7">
    <name type="scientific">Strongyloides papillosus</name>
    <name type="common">Intestinal threadworm</name>
    <dbReference type="NCBI Taxonomy" id="174720"/>
    <lineage>
        <taxon>Eukaryota</taxon>
        <taxon>Metazoa</taxon>
        <taxon>Ecdysozoa</taxon>
        <taxon>Nematoda</taxon>
        <taxon>Chromadorea</taxon>
        <taxon>Rhabditida</taxon>
        <taxon>Tylenchina</taxon>
        <taxon>Panagrolaimomorpha</taxon>
        <taxon>Strongyloidoidea</taxon>
        <taxon>Strongyloididae</taxon>
        <taxon>Strongyloides</taxon>
    </lineage>
</organism>
<evidence type="ECO:0000256" key="2">
    <source>
        <dbReference type="ARBA" id="ARBA00010846"/>
    </source>
</evidence>
<evidence type="ECO:0000259" key="5">
    <source>
        <dbReference type="PROSITE" id="PS50097"/>
    </source>
</evidence>
<dbReference type="InterPro" id="IPR000210">
    <property type="entry name" value="BTB/POZ_dom"/>
</dbReference>
<dbReference type="AlphaFoldDB" id="A0A0N5C1Y9"/>
<dbReference type="SUPFAM" id="SSF54695">
    <property type="entry name" value="POZ domain"/>
    <property type="match status" value="1"/>
</dbReference>
<comment type="similarity">
    <text evidence="2">Belongs to the Tdpoz family.</text>
</comment>
<evidence type="ECO:0000256" key="3">
    <source>
        <dbReference type="ARBA" id="ARBA00022786"/>
    </source>
</evidence>
<dbReference type="PANTHER" id="PTHR24413">
    <property type="entry name" value="SPECKLE-TYPE POZ PROTEIN"/>
    <property type="match status" value="1"/>
</dbReference>
<dbReference type="PROSITE" id="PS50097">
    <property type="entry name" value="BTB"/>
    <property type="match status" value="1"/>
</dbReference>
<keyword evidence="3" id="KW-0833">Ubl conjugation pathway</keyword>
<dbReference type="Gene3D" id="1.25.40.420">
    <property type="match status" value="1"/>
</dbReference>
<proteinExistence type="inferred from homology"/>
<protein>
    <submittedName>
        <fullName evidence="7">BTB domain-containing protein</fullName>
    </submittedName>
</protein>
<sequence>MTFLLNSPQSADCVIKVRATEIKVHKNILASRSKVFDSILMNEQCESNSNIIEINGFPLKVVKEMINYLYSGKSPNMDKMAFLMLKIAEKYKLKQLKLMAEKSLIHSLSIGNACDHLLFSERHSCKILKEWCLRFIYLNAEKVFNTEKWKVVLNDHPLLVAELFNIAVGIN</sequence>
<dbReference type="InterPro" id="IPR011333">
    <property type="entry name" value="SKP1/BTB/POZ_sf"/>
</dbReference>
<evidence type="ECO:0000313" key="6">
    <source>
        <dbReference type="Proteomes" id="UP000046392"/>
    </source>
</evidence>
<feature type="domain" description="BTB" evidence="5">
    <location>
        <begin position="11"/>
        <end position="73"/>
    </location>
</feature>
<name>A0A0N5C1Y9_STREA</name>
<dbReference type="Proteomes" id="UP000046392">
    <property type="component" value="Unplaced"/>
</dbReference>
<dbReference type="WBParaSite" id="SPAL_0001200700.1">
    <property type="protein sequence ID" value="SPAL_0001200700.1"/>
    <property type="gene ID" value="SPAL_0001200700"/>
</dbReference>
<dbReference type="Pfam" id="PF24570">
    <property type="entry name" value="BACK_BPM_SPOP"/>
    <property type="match status" value="1"/>
</dbReference>